<organism evidence="8 9">
    <name type="scientific">Bombus vosnesenskii</name>
    <dbReference type="NCBI Taxonomy" id="207650"/>
    <lineage>
        <taxon>Eukaryota</taxon>
        <taxon>Metazoa</taxon>
        <taxon>Ecdysozoa</taxon>
        <taxon>Arthropoda</taxon>
        <taxon>Hexapoda</taxon>
        <taxon>Insecta</taxon>
        <taxon>Pterygota</taxon>
        <taxon>Neoptera</taxon>
        <taxon>Endopterygota</taxon>
        <taxon>Hymenoptera</taxon>
        <taxon>Apocrita</taxon>
        <taxon>Aculeata</taxon>
        <taxon>Apoidea</taxon>
        <taxon>Anthophila</taxon>
        <taxon>Apidae</taxon>
        <taxon>Bombus</taxon>
        <taxon>Pyrobombus</taxon>
    </lineage>
</organism>
<dbReference type="KEGG" id="bvk:117230720"/>
<keyword evidence="3" id="KW-0597">Phosphoprotein</keyword>
<protein>
    <recommendedName>
        <fullName evidence="6">Microtubule-associated protein</fullName>
    </recommendedName>
</protein>
<feature type="compositionally biased region" description="Basic and acidic residues" evidence="7">
    <location>
        <begin position="793"/>
        <end position="804"/>
    </location>
</feature>
<feature type="compositionally biased region" description="Polar residues" evidence="7">
    <location>
        <begin position="442"/>
        <end position="456"/>
    </location>
</feature>
<dbReference type="PROSITE" id="PS51491">
    <property type="entry name" value="TAU_MAP_2"/>
    <property type="match status" value="3"/>
</dbReference>
<feature type="compositionally biased region" description="Basic and acidic residues" evidence="7">
    <location>
        <begin position="358"/>
        <end position="382"/>
    </location>
</feature>
<dbReference type="GeneID" id="117230720"/>
<dbReference type="PROSITE" id="PS00229">
    <property type="entry name" value="TAU_MAP_1"/>
    <property type="match status" value="2"/>
</dbReference>
<dbReference type="GO" id="GO:0043005">
    <property type="term" value="C:neuron projection"/>
    <property type="evidence" value="ECO:0007669"/>
    <property type="project" value="TreeGrafter"/>
</dbReference>
<dbReference type="PANTHER" id="PTHR11501:SF18">
    <property type="entry name" value="MICROTUBULE-ASSOCIATED PROTEIN"/>
    <property type="match status" value="1"/>
</dbReference>
<dbReference type="PANTHER" id="PTHR11501">
    <property type="entry name" value="MICROTUBULE-ASSOCIATED PROTEIN"/>
    <property type="match status" value="1"/>
</dbReference>
<feature type="compositionally biased region" description="Basic and acidic residues" evidence="7">
    <location>
        <begin position="592"/>
        <end position="613"/>
    </location>
</feature>
<keyword evidence="8" id="KW-1185">Reference proteome</keyword>
<feature type="compositionally biased region" description="Low complexity" evidence="7">
    <location>
        <begin position="750"/>
        <end position="769"/>
    </location>
</feature>
<proteinExistence type="predicted"/>
<feature type="compositionally biased region" description="Basic and acidic residues" evidence="7">
    <location>
        <begin position="735"/>
        <end position="747"/>
    </location>
</feature>
<accession>A0A6J3JU86</accession>
<gene>
    <name evidence="9" type="primary">LOC117230720</name>
</gene>
<evidence type="ECO:0000256" key="5">
    <source>
        <dbReference type="ARBA" id="ARBA00023212"/>
    </source>
</evidence>
<evidence type="ECO:0000256" key="3">
    <source>
        <dbReference type="ARBA" id="ARBA00022553"/>
    </source>
</evidence>
<feature type="compositionally biased region" description="Basic and acidic residues" evidence="7">
    <location>
        <begin position="620"/>
        <end position="659"/>
    </location>
</feature>
<feature type="compositionally biased region" description="Basic and acidic residues" evidence="7">
    <location>
        <begin position="481"/>
        <end position="491"/>
    </location>
</feature>
<feature type="compositionally biased region" description="Polar residues" evidence="7">
    <location>
        <begin position="1101"/>
        <end position="1116"/>
    </location>
</feature>
<feature type="compositionally biased region" description="Polar residues" evidence="7">
    <location>
        <begin position="1130"/>
        <end position="1141"/>
    </location>
</feature>
<feature type="compositionally biased region" description="Basic and acidic residues" evidence="7">
    <location>
        <begin position="414"/>
        <end position="423"/>
    </location>
</feature>
<evidence type="ECO:0000313" key="8">
    <source>
        <dbReference type="Proteomes" id="UP000504631"/>
    </source>
</evidence>
<dbReference type="CTD" id="326116"/>
<feature type="region of interest" description="Disordered" evidence="7">
    <location>
        <begin position="349"/>
        <end position="933"/>
    </location>
</feature>
<dbReference type="InterPro" id="IPR027324">
    <property type="entry name" value="MAP2/MAP4/Tau"/>
</dbReference>
<evidence type="ECO:0000256" key="6">
    <source>
        <dbReference type="RuleBase" id="RU000686"/>
    </source>
</evidence>
<feature type="compositionally biased region" description="Basic and acidic residues" evidence="7">
    <location>
        <begin position="517"/>
        <end position="551"/>
    </location>
</feature>
<feature type="compositionally biased region" description="Polar residues" evidence="7">
    <location>
        <begin position="660"/>
        <end position="672"/>
    </location>
</feature>
<evidence type="ECO:0000256" key="7">
    <source>
        <dbReference type="SAM" id="MobiDB-lite"/>
    </source>
</evidence>
<dbReference type="GO" id="GO:0005874">
    <property type="term" value="C:microtubule"/>
    <property type="evidence" value="ECO:0007669"/>
    <property type="project" value="UniProtKB-KW"/>
</dbReference>
<dbReference type="GO" id="GO:0000226">
    <property type="term" value="P:microtubule cytoskeleton organization"/>
    <property type="evidence" value="ECO:0007669"/>
    <property type="project" value="TreeGrafter"/>
</dbReference>
<evidence type="ECO:0000256" key="1">
    <source>
        <dbReference type="ARBA" id="ARBA00004245"/>
    </source>
</evidence>
<name>A0A6J3JU86_9HYME</name>
<dbReference type="Pfam" id="PF00418">
    <property type="entry name" value="Tubulin-binding"/>
    <property type="match status" value="4"/>
</dbReference>
<feature type="compositionally biased region" description="Polar residues" evidence="7">
    <location>
        <begin position="1"/>
        <end position="13"/>
    </location>
</feature>
<keyword evidence="2 6" id="KW-0963">Cytoplasm</keyword>
<evidence type="ECO:0000313" key="9">
    <source>
        <dbReference type="RefSeq" id="XP_033344323.1"/>
    </source>
</evidence>
<feature type="compositionally biased region" description="Basic and acidic residues" evidence="7">
    <location>
        <begin position="1080"/>
        <end position="1099"/>
    </location>
</feature>
<dbReference type="AlphaFoldDB" id="A0A6J3JU86"/>
<feature type="compositionally biased region" description="Basic and acidic residues" evidence="7">
    <location>
        <begin position="677"/>
        <end position="695"/>
    </location>
</feature>
<comment type="subcellular location">
    <subcellularLocation>
        <location evidence="1 6">Cytoplasm</location>
        <location evidence="1 6">Cytoskeleton</location>
    </subcellularLocation>
</comment>
<evidence type="ECO:0000256" key="4">
    <source>
        <dbReference type="ARBA" id="ARBA00022737"/>
    </source>
</evidence>
<dbReference type="InterPro" id="IPR001084">
    <property type="entry name" value="MAP_tubulin-bd_rpt"/>
</dbReference>
<keyword evidence="4" id="KW-0677">Repeat</keyword>
<feature type="compositionally biased region" description="Polar residues" evidence="7">
    <location>
        <begin position="1045"/>
        <end position="1066"/>
    </location>
</feature>
<feature type="compositionally biased region" description="Basic and acidic residues" evidence="7">
    <location>
        <begin position="1010"/>
        <end position="1037"/>
    </location>
</feature>
<feature type="region of interest" description="Disordered" evidence="7">
    <location>
        <begin position="1"/>
        <end position="294"/>
    </location>
</feature>
<feature type="compositionally biased region" description="Polar residues" evidence="7">
    <location>
        <begin position="135"/>
        <end position="146"/>
    </location>
</feature>
<dbReference type="Proteomes" id="UP000504631">
    <property type="component" value="Unplaced"/>
</dbReference>
<feature type="compositionally biased region" description="Low complexity" evidence="7">
    <location>
        <begin position="886"/>
        <end position="897"/>
    </location>
</feature>
<dbReference type="GO" id="GO:0008017">
    <property type="term" value="F:microtubule binding"/>
    <property type="evidence" value="ECO:0007669"/>
    <property type="project" value="InterPro"/>
</dbReference>
<evidence type="ECO:0000256" key="2">
    <source>
        <dbReference type="ARBA" id="ARBA00022490"/>
    </source>
</evidence>
<feature type="compositionally biased region" description="Low complexity" evidence="7">
    <location>
        <begin position="499"/>
        <end position="510"/>
    </location>
</feature>
<feature type="compositionally biased region" description="Basic and acidic residues" evidence="7">
    <location>
        <begin position="572"/>
        <end position="585"/>
    </location>
</feature>
<feature type="compositionally biased region" description="Low complexity" evidence="7">
    <location>
        <begin position="810"/>
        <end position="822"/>
    </location>
</feature>
<keyword evidence="6" id="KW-0493">Microtubule</keyword>
<keyword evidence="5 6" id="KW-0206">Cytoskeleton</keyword>
<feature type="compositionally biased region" description="Basic and acidic residues" evidence="7">
    <location>
        <begin position="389"/>
        <end position="404"/>
    </location>
</feature>
<sequence>MDSQQTAGTASESPSDRELNAVKSNPPLPSVYRARPQGPPGLPRQPVNNGAVGQPRPSGQLQQIRFDNRSPVGQTNPAQFVQVRPYGSPRSPGGSFPQKPPQQGQHPPIVLNPRFPPSSVQRSQLGPRPPHPGNYQAQRFQGNVQRPQHPRAEHLNGPHLSRPQHPNGPQQSRPEHPNGPYQQRPEHPNAPQQGRNPDILARSQEIAQKPLQRNESLLNISRQNLVIKREDKKPSLPRIIVDKMADVDNSKKLQQFEKPVPKEKTEFRENAENDDDDDVVVDGKSPRANGNVTGQEVLIESNVPKSDVQSVKRPEIATINGKVDNKFNATAEGVGQQIKEVAVNLDKIPVKDSNTMESDNRLSTKPGEEAQTKSLDKQEVDKVGNQLDEPEKKLVEDQTQKENTNKGNVTKPGIESKIEKSDNIDVSLAPEQSPKQSEEAKSGQNEQDLNLSSTTSEKLRATAPTKSDEDNNQQMQILSKSTDKSPAKTSHDQNQQNLKPSASPSKSRSSTPLEASESQKELEHDETSKSLEQLHEDIPTDTKQKQSDQELKNPPPMSQVNSRATIPAEINQNEKEMEQTGEQHDTVSASETKSDVDLLKETGEVKSKQESHLRAPTKADQIKDEPEPTEVSKPEKSAEEEKLADLSHSPKEKELRDPSSKSPAKSTNVTEESSTEDVLKDSKPDNLRDSSETNAKRVAVSPAASEKEASETQEFSVPSEDGEKIAEPALSLLKSPEEGVKGFDNGEQRSLSIKSSPSQSPHSPVSPKSPKSPRSPKCPKSLKSPIENEELEEKEKTEQKKADDETTPDSKSLPKSVKSPKVQRAPTPAKRKEKKSSTTPEVENGSVTNESAQSSTEPTTNGVGDSPTKKSPSKSKDADKGPTAGSPVKSPSKSVKSLPRTPETPSSTAGQEKKKLPMNKIQVGSAPSPNLKTVRSKIGSLENASYKPGGGKVKIENRKLDFSKAQPKIAAKNEKYTPSGGDKKIAQMKLQWNAKPKVGSLENATYKPGGGDKKIETVKLDFKDKAKPKVGSKDNAKHIPGGGSVKSSATPPKTPQDSNNDIQTQKIDIKAESKVGSLDNVKHKPGGGDKKIFNDRDYLRQSGTNPESLCGSGSQSPVPPGTVAAGKNGLPTSDENLNQEC</sequence>
<dbReference type="RefSeq" id="XP_033344323.1">
    <property type="nucleotide sequence ID" value="XM_033488432.1"/>
</dbReference>
<feature type="compositionally biased region" description="Polar residues" evidence="7">
    <location>
        <begin position="211"/>
        <end position="224"/>
    </location>
</feature>
<dbReference type="GO" id="GO:0031175">
    <property type="term" value="P:neuron projection development"/>
    <property type="evidence" value="ECO:0007669"/>
    <property type="project" value="TreeGrafter"/>
</dbReference>
<reference evidence="9" key="1">
    <citation type="submission" date="2025-08" db="UniProtKB">
        <authorList>
            <consortium name="RefSeq"/>
        </authorList>
    </citation>
    <scope>IDENTIFICATION</scope>
    <source>
        <tissue evidence="9">Muscle</tissue>
    </source>
</reference>
<feature type="compositionally biased region" description="Polar residues" evidence="7">
    <location>
        <begin position="57"/>
        <end position="79"/>
    </location>
</feature>
<feature type="compositionally biased region" description="Basic and acidic residues" evidence="7">
    <location>
        <begin position="227"/>
        <end position="271"/>
    </location>
</feature>
<feature type="region of interest" description="Disordered" evidence="7">
    <location>
        <begin position="1000"/>
        <end position="1141"/>
    </location>
</feature>
<feature type="compositionally biased region" description="Polar residues" evidence="7">
    <location>
        <begin position="837"/>
        <end position="863"/>
    </location>
</feature>